<dbReference type="Pfam" id="PF00496">
    <property type="entry name" value="SBP_bac_5"/>
    <property type="match status" value="1"/>
</dbReference>
<sequence length="549" mass="59479">MRGATHARWAACAVAVALTATACGGGDDSGGGSGSGDGSGSGTLSSSWGDPQNPLEPANTNEVQGAKVLDMIFRGLKRYDPKTGKANNMMAEKIETTDSQNFTVTIKNGWKFSNGEAVTAKSFVDAWNYGASLKNNQKNAYFFGYIDGYDKAHPEDGGKQTADTLSGLAVTGTDTFTVKLNQKFSTFPDTLGYAAFSPLPQAFFKDHAAWVSKPVGNGPYSIDSYTKGAQMSLRRWDAYSGTDKAQNGGVDLKVYTDNNTAYTDLMAGNLDLVDDVPAAQLRNVKSDLGDRYINTPAGIIQTLSFPFYDKDWNKPGMEKVRTGLSRAINREQITDTIFQKTRTPATDWTSPVLGEEGGFKEGLCGDACEYDPEEAKKLIEEGGGFPGGQVKISYNADAGSHKQWVDAVCNSVNNVLDNDKACVGNPVGTFADYRNQITQSKMSGPFRAGWQMDYPLIQNFLQPLYYTNASSNDGKWTSKEFDKLVDQANAETDRAKAVGLFQQAEEVLRDDMGAIPLWYQNGSAGYSERLSNVALSPFSLPVYSEIKVS</sequence>
<evidence type="ECO:0000259" key="3">
    <source>
        <dbReference type="Pfam" id="PF00496"/>
    </source>
</evidence>
<name>A0A6B3BTA1_9ACTN</name>
<dbReference type="InterPro" id="IPR000914">
    <property type="entry name" value="SBP_5_dom"/>
</dbReference>
<accession>A0A6B3BTA1</accession>
<dbReference type="PIRSF" id="PIRSF002741">
    <property type="entry name" value="MppA"/>
    <property type="match status" value="1"/>
</dbReference>
<dbReference type="InterPro" id="IPR030678">
    <property type="entry name" value="Peptide/Ni-bd"/>
</dbReference>
<feature type="region of interest" description="Disordered" evidence="1">
    <location>
        <begin position="27"/>
        <end position="61"/>
    </location>
</feature>
<feature type="domain" description="Solute-binding protein family 5" evidence="3">
    <location>
        <begin position="89"/>
        <end position="471"/>
    </location>
</feature>
<dbReference type="PANTHER" id="PTHR30290:SF83">
    <property type="entry name" value="ABC TRANSPORTER SUBSTRATE-BINDING PROTEIN"/>
    <property type="match status" value="1"/>
</dbReference>
<evidence type="ECO:0000256" key="1">
    <source>
        <dbReference type="SAM" id="MobiDB-lite"/>
    </source>
</evidence>
<dbReference type="CDD" id="cd00995">
    <property type="entry name" value="PBP2_NikA_DppA_OppA_like"/>
    <property type="match status" value="1"/>
</dbReference>
<feature type="chain" id="PRO_5025580132" evidence="2">
    <location>
        <begin position="23"/>
        <end position="549"/>
    </location>
</feature>
<gene>
    <name evidence="4" type="ORF">G3I71_17185</name>
</gene>
<reference evidence="4" key="1">
    <citation type="submission" date="2020-01" db="EMBL/GenBank/DDBJ databases">
        <title>Insect and environment-associated Actinomycetes.</title>
        <authorList>
            <person name="Currrie C."/>
            <person name="Chevrette M."/>
            <person name="Carlson C."/>
            <person name="Stubbendieck R."/>
            <person name="Wendt-Pienkowski E."/>
        </authorList>
    </citation>
    <scope>NUCLEOTIDE SEQUENCE</scope>
    <source>
        <strain evidence="4">SID12501</strain>
    </source>
</reference>
<organism evidence="4">
    <name type="scientific">Streptomyces sp. SID12501</name>
    <dbReference type="NCBI Taxonomy" id="2706042"/>
    <lineage>
        <taxon>Bacteria</taxon>
        <taxon>Bacillati</taxon>
        <taxon>Actinomycetota</taxon>
        <taxon>Actinomycetes</taxon>
        <taxon>Kitasatosporales</taxon>
        <taxon>Streptomycetaceae</taxon>
        <taxon>Streptomyces</taxon>
    </lineage>
</organism>
<dbReference type="PANTHER" id="PTHR30290">
    <property type="entry name" value="PERIPLASMIC BINDING COMPONENT OF ABC TRANSPORTER"/>
    <property type="match status" value="1"/>
</dbReference>
<dbReference type="GO" id="GO:0015833">
    <property type="term" value="P:peptide transport"/>
    <property type="evidence" value="ECO:0007669"/>
    <property type="project" value="TreeGrafter"/>
</dbReference>
<dbReference type="GO" id="GO:0042597">
    <property type="term" value="C:periplasmic space"/>
    <property type="evidence" value="ECO:0007669"/>
    <property type="project" value="UniProtKB-ARBA"/>
</dbReference>
<keyword evidence="2" id="KW-0732">Signal</keyword>
<dbReference type="InterPro" id="IPR039424">
    <property type="entry name" value="SBP_5"/>
</dbReference>
<dbReference type="Gene3D" id="3.40.190.10">
    <property type="entry name" value="Periplasmic binding protein-like II"/>
    <property type="match status" value="1"/>
</dbReference>
<protein>
    <submittedName>
        <fullName evidence="4">ABC transporter substrate-binding protein</fullName>
    </submittedName>
</protein>
<evidence type="ECO:0000313" key="4">
    <source>
        <dbReference type="EMBL" id="NEC87522.1"/>
    </source>
</evidence>
<dbReference type="EMBL" id="JAAGLU010000013">
    <property type="protein sequence ID" value="NEC87522.1"/>
    <property type="molecule type" value="Genomic_DNA"/>
</dbReference>
<dbReference type="Gene3D" id="3.10.105.10">
    <property type="entry name" value="Dipeptide-binding Protein, Domain 3"/>
    <property type="match status" value="1"/>
</dbReference>
<evidence type="ECO:0000256" key="2">
    <source>
        <dbReference type="SAM" id="SignalP"/>
    </source>
</evidence>
<dbReference type="GO" id="GO:1904680">
    <property type="term" value="F:peptide transmembrane transporter activity"/>
    <property type="evidence" value="ECO:0007669"/>
    <property type="project" value="TreeGrafter"/>
</dbReference>
<dbReference type="SUPFAM" id="SSF53850">
    <property type="entry name" value="Periplasmic binding protein-like II"/>
    <property type="match status" value="1"/>
</dbReference>
<dbReference type="PROSITE" id="PS51257">
    <property type="entry name" value="PROKAR_LIPOPROTEIN"/>
    <property type="match status" value="1"/>
</dbReference>
<dbReference type="AlphaFoldDB" id="A0A6B3BTA1"/>
<proteinExistence type="predicted"/>
<comment type="caution">
    <text evidence="4">The sequence shown here is derived from an EMBL/GenBank/DDBJ whole genome shotgun (WGS) entry which is preliminary data.</text>
</comment>
<feature type="compositionally biased region" description="Gly residues" evidence="1">
    <location>
        <begin position="27"/>
        <end position="41"/>
    </location>
</feature>
<dbReference type="RefSeq" id="WP_164315654.1">
    <property type="nucleotide sequence ID" value="NZ_JAAGLU010000013.1"/>
</dbReference>
<dbReference type="GO" id="GO:0043190">
    <property type="term" value="C:ATP-binding cassette (ABC) transporter complex"/>
    <property type="evidence" value="ECO:0007669"/>
    <property type="project" value="InterPro"/>
</dbReference>
<dbReference type="Gene3D" id="3.90.76.10">
    <property type="entry name" value="Dipeptide-binding Protein, Domain 1"/>
    <property type="match status" value="1"/>
</dbReference>
<feature type="signal peptide" evidence="2">
    <location>
        <begin position="1"/>
        <end position="22"/>
    </location>
</feature>